<protein>
    <recommendedName>
        <fullName evidence="5">beta-mannosidase</fullName>
        <ecNumber evidence="5">3.2.1.25</ecNumber>
    </recommendedName>
    <alternativeName>
        <fullName evidence="11">Mannanase</fullName>
    </alternativeName>
</protein>
<feature type="signal peptide" evidence="12">
    <location>
        <begin position="1"/>
        <end position="20"/>
    </location>
</feature>
<dbReference type="Pfam" id="PF17786">
    <property type="entry name" value="Mannosidase_ig"/>
    <property type="match status" value="1"/>
</dbReference>
<dbReference type="Pfam" id="PF22666">
    <property type="entry name" value="Glyco_hydro_2_N2"/>
    <property type="match status" value="1"/>
</dbReference>
<dbReference type="Proteomes" id="UP001353858">
    <property type="component" value="Unassembled WGS sequence"/>
</dbReference>
<dbReference type="Pfam" id="PF17753">
    <property type="entry name" value="Ig_mannosidase"/>
    <property type="match status" value="1"/>
</dbReference>
<keyword evidence="7" id="KW-0378">Hydrolase</keyword>
<keyword evidence="9" id="KW-0458">Lysosome</keyword>
<dbReference type="SUPFAM" id="SSF51445">
    <property type="entry name" value="(Trans)glycosidases"/>
    <property type="match status" value="1"/>
</dbReference>
<dbReference type="InterPro" id="IPR013783">
    <property type="entry name" value="Ig-like_fold"/>
</dbReference>
<feature type="domain" description="Beta-mannosidase-like galactose-binding" evidence="15">
    <location>
        <begin position="30"/>
        <end position="206"/>
    </location>
</feature>
<dbReference type="EC" id="3.2.1.25" evidence="5"/>
<dbReference type="PANTHER" id="PTHR43730">
    <property type="entry name" value="BETA-MANNOSIDASE"/>
    <property type="match status" value="1"/>
</dbReference>
<dbReference type="InterPro" id="IPR017853">
    <property type="entry name" value="GH"/>
</dbReference>
<evidence type="ECO:0000256" key="12">
    <source>
        <dbReference type="SAM" id="SignalP"/>
    </source>
</evidence>
<evidence type="ECO:0000313" key="17">
    <source>
        <dbReference type="Proteomes" id="UP001353858"/>
    </source>
</evidence>
<evidence type="ECO:0000256" key="4">
    <source>
        <dbReference type="ARBA" id="ARBA00007401"/>
    </source>
</evidence>
<accession>A0AAN7SR65</accession>
<evidence type="ECO:0000256" key="7">
    <source>
        <dbReference type="ARBA" id="ARBA00022801"/>
    </source>
</evidence>
<dbReference type="InterPro" id="IPR036156">
    <property type="entry name" value="Beta-gal/glucu_dom_sf"/>
</dbReference>
<dbReference type="InterPro" id="IPR041447">
    <property type="entry name" value="Mannosidase_ig"/>
</dbReference>
<feature type="chain" id="PRO_5042903144" description="beta-mannosidase" evidence="12">
    <location>
        <begin position="21"/>
        <end position="898"/>
    </location>
</feature>
<comment type="pathway">
    <text evidence="3">Glycan metabolism; N-glycan degradation.</text>
</comment>
<dbReference type="Gene3D" id="3.20.20.80">
    <property type="entry name" value="Glycosidases"/>
    <property type="match status" value="1"/>
</dbReference>
<evidence type="ECO:0000256" key="6">
    <source>
        <dbReference type="ARBA" id="ARBA00022729"/>
    </source>
</evidence>
<dbReference type="FunFam" id="2.60.120.260:FF:000060">
    <property type="entry name" value="Probable beta-mannosidase"/>
    <property type="match status" value="1"/>
</dbReference>
<dbReference type="InterPro" id="IPR008979">
    <property type="entry name" value="Galactose-bd-like_sf"/>
</dbReference>
<evidence type="ECO:0000256" key="2">
    <source>
        <dbReference type="ARBA" id="ARBA00004371"/>
    </source>
</evidence>
<comment type="caution">
    <text evidence="16">The sequence shown here is derived from an EMBL/GenBank/DDBJ whole genome shotgun (WGS) entry which is preliminary data.</text>
</comment>
<keyword evidence="6 12" id="KW-0732">Signal</keyword>
<evidence type="ECO:0000259" key="15">
    <source>
        <dbReference type="Pfam" id="PF22666"/>
    </source>
</evidence>
<comment type="similarity">
    <text evidence="4">Belongs to the glycosyl hydrolase 2 family.</text>
</comment>
<evidence type="ECO:0000256" key="11">
    <source>
        <dbReference type="ARBA" id="ARBA00033445"/>
    </source>
</evidence>
<evidence type="ECO:0000259" key="13">
    <source>
        <dbReference type="Pfam" id="PF17753"/>
    </source>
</evidence>
<dbReference type="GO" id="GO:0006516">
    <property type="term" value="P:glycoprotein catabolic process"/>
    <property type="evidence" value="ECO:0007669"/>
    <property type="project" value="TreeGrafter"/>
</dbReference>
<dbReference type="GO" id="GO:0004567">
    <property type="term" value="F:beta-mannosidase activity"/>
    <property type="evidence" value="ECO:0007669"/>
    <property type="project" value="UniProtKB-EC"/>
</dbReference>
<dbReference type="Gene3D" id="2.60.40.10">
    <property type="entry name" value="Immunoglobulins"/>
    <property type="match status" value="3"/>
</dbReference>
<keyword evidence="17" id="KW-1185">Reference proteome</keyword>
<organism evidence="16 17">
    <name type="scientific">Aquatica leii</name>
    <dbReference type="NCBI Taxonomy" id="1421715"/>
    <lineage>
        <taxon>Eukaryota</taxon>
        <taxon>Metazoa</taxon>
        <taxon>Ecdysozoa</taxon>
        <taxon>Arthropoda</taxon>
        <taxon>Hexapoda</taxon>
        <taxon>Insecta</taxon>
        <taxon>Pterygota</taxon>
        <taxon>Neoptera</taxon>
        <taxon>Endopterygota</taxon>
        <taxon>Coleoptera</taxon>
        <taxon>Polyphaga</taxon>
        <taxon>Elateriformia</taxon>
        <taxon>Elateroidea</taxon>
        <taxon>Lampyridae</taxon>
        <taxon>Luciolinae</taxon>
        <taxon>Aquatica</taxon>
    </lineage>
</organism>
<comment type="catalytic activity">
    <reaction evidence="1">
        <text>Hydrolysis of terminal, non-reducing beta-D-mannose residues in beta-D-mannosides.</text>
        <dbReference type="EC" id="3.2.1.25"/>
    </reaction>
</comment>
<evidence type="ECO:0000313" key="16">
    <source>
        <dbReference type="EMBL" id="KAK4886003.1"/>
    </source>
</evidence>
<feature type="domain" description="Beta-mannosidase Ig-fold" evidence="13">
    <location>
        <begin position="817"/>
        <end position="892"/>
    </location>
</feature>
<dbReference type="PANTHER" id="PTHR43730:SF1">
    <property type="entry name" value="BETA-MANNOSIDASE"/>
    <property type="match status" value="1"/>
</dbReference>
<keyword evidence="8" id="KW-0325">Glycoprotein</keyword>
<reference evidence="17" key="1">
    <citation type="submission" date="2023-01" db="EMBL/GenBank/DDBJ databases">
        <title>Key to firefly adult light organ development and bioluminescence: homeobox transcription factors regulate luciferase expression and transportation to peroxisome.</title>
        <authorList>
            <person name="Fu X."/>
        </authorList>
    </citation>
    <scope>NUCLEOTIDE SEQUENCE [LARGE SCALE GENOMIC DNA]</scope>
</reference>
<gene>
    <name evidence="16" type="ORF">RN001_002274</name>
</gene>
<evidence type="ECO:0000256" key="10">
    <source>
        <dbReference type="ARBA" id="ARBA00023295"/>
    </source>
</evidence>
<evidence type="ECO:0000259" key="14">
    <source>
        <dbReference type="Pfam" id="PF17786"/>
    </source>
</evidence>
<evidence type="ECO:0000256" key="5">
    <source>
        <dbReference type="ARBA" id="ARBA00012754"/>
    </source>
</evidence>
<dbReference type="InterPro" id="IPR050887">
    <property type="entry name" value="Beta-mannosidase_GH2"/>
</dbReference>
<comment type="subcellular location">
    <subcellularLocation>
        <location evidence="2">Lysosome</location>
    </subcellularLocation>
</comment>
<dbReference type="EMBL" id="JARPUR010000001">
    <property type="protein sequence ID" value="KAK4886003.1"/>
    <property type="molecule type" value="Genomic_DNA"/>
</dbReference>
<dbReference type="Gene3D" id="2.60.120.260">
    <property type="entry name" value="Galactose-binding domain-like"/>
    <property type="match status" value="1"/>
</dbReference>
<proteinExistence type="inferred from homology"/>
<keyword evidence="10" id="KW-0326">Glycosidase</keyword>
<dbReference type="FunFam" id="3.20.20.80:FF:000035">
    <property type="entry name" value="Mannosidase beta"/>
    <property type="match status" value="1"/>
</dbReference>
<dbReference type="GO" id="GO:0005764">
    <property type="term" value="C:lysosome"/>
    <property type="evidence" value="ECO:0007669"/>
    <property type="project" value="UniProtKB-SubCell"/>
</dbReference>
<sequence>MVFKCIHFLIFILLFDELSALKEQDLGGVWFLTNIQKGYNLKAFVPGGVYTDLMQNDIIKDVFYGYNDVRTRWVSKSNWNYTKTFTVNTELATQQKILLVFDGIDTFSKIYVNNILVGSTANMFIKYEFNLKTYVIVGTNILRVEFQSPVVVARNLFKKQLENYLVPPICVPSEYNGECHVNHIRKMQASFGWDWGPAFPSMGIWKKVYLQGYNSAALSEITTFLSSDDVKNSWNILFNVYFKTSCDNILQGDLKITIQTEILKITEIYKVNIQKDMNGEFIFSHNLTIPKSYVNLWWPNGYGKPFLYELRAMFVSPDKTEQSEKLLKIGFRKVDLVQNVLEKGKSFYLKINDIPIFVKGSNIIPLSILPELSYNSTHIKFLLQSSKDVHMNMLRVWGGGLYESDAFYKTADELGLLIWQDFMFACSMYPVTEEFLKNVSLEVKQQVRRLQYHPSIVVWAASNENEVALRQNWYGTNTNFSLYKNDFKILYVNTIKSQVLSIDKTRPFLTSSPTNGIQSEMEDYVAKDPQSHFYGDVHFYNYFMDGWNQNIYPINRFASEYGYQSLPSVRTLLTATNNTHDLNIFDNFLKHRQHHEFGYLQMDLLINFQLKLPSESSQAFYKAFIFYSQIVQAMSIKIETELYRRWRSNINDIGEGLTMGTLYWQLNDVWAAPSWSSIDFKNNWKMLHYYAKNFFAPIIITTEMSASKDMNVYIVSDLLKTFHNSLLNIGVYKWNSVAPVYETTIKIDVLPGLAKKVQTYSLRTFFSEIKDKPCEANVLENCFVYFTLTDRNKNKIAPDNYLFPVALKHSRLVAPNLQMVNVSQVDSFGRLFEITIKTDVVTLFVWLDIKDINGRFSENGFLQVTEEKIIQFISTVAISLEKLLQNLSVTHLLNKEYC</sequence>
<evidence type="ECO:0000256" key="9">
    <source>
        <dbReference type="ARBA" id="ARBA00023228"/>
    </source>
</evidence>
<dbReference type="SUPFAM" id="SSF49303">
    <property type="entry name" value="beta-Galactosidase/glucuronidase domain"/>
    <property type="match status" value="2"/>
</dbReference>
<evidence type="ECO:0000256" key="1">
    <source>
        <dbReference type="ARBA" id="ARBA00000829"/>
    </source>
</evidence>
<dbReference type="AlphaFoldDB" id="A0AAN7SR65"/>
<dbReference type="SUPFAM" id="SSF49785">
    <property type="entry name" value="Galactose-binding domain-like"/>
    <property type="match status" value="1"/>
</dbReference>
<dbReference type="InterPro" id="IPR054593">
    <property type="entry name" value="Beta-mannosidase-like_N2"/>
</dbReference>
<feature type="domain" description="Mannosidase Ig/CBM-like" evidence="14">
    <location>
        <begin position="710"/>
        <end position="809"/>
    </location>
</feature>
<dbReference type="InterPro" id="IPR041625">
    <property type="entry name" value="Beta-mannosidase_Ig"/>
</dbReference>
<name>A0AAN7SR65_9COLE</name>
<evidence type="ECO:0000256" key="3">
    <source>
        <dbReference type="ARBA" id="ARBA00004740"/>
    </source>
</evidence>
<evidence type="ECO:0000256" key="8">
    <source>
        <dbReference type="ARBA" id="ARBA00023180"/>
    </source>
</evidence>